<evidence type="ECO:0000313" key="4">
    <source>
        <dbReference type="EMBL" id="GFY74925.1"/>
    </source>
</evidence>
<evidence type="ECO:0000313" key="5">
    <source>
        <dbReference type="Proteomes" id="UP000886998"/>
    </source>
</evidence>
<evidence type="ECO:0000259" key="3">
    <source>
        <dbReference type="Pfam" id="PF05970"/>
    </source>
</evidence>
<dbReference type="OrthoDB" id="6429791at2759"/>
<feature type="region of interest" description="Disordered" evidence="2">
    <location>
        <begin position="183"/>
        <end position="206"/>
    </location>
</feature>
<protein>
    <recommendedName>
        <fullName evidence="1">ATP-dependent DNA helicase</fullName>
        <ecNumber evidence="1">5.6.2.3</ecNumber>
    </recommendedName>
</protein>
<feature type="domain" description="DNA helicase Pif1-like DEAD-box helicase" evidence="3">
    <location>
        <begin position="86"/>
        <end position="168"/>
    </location>
</feature>
<comment type="similarity">
    <text evidence="1">Belongs to the helicase family.</text>
</comment>
<dbReference type="GO" id="GO:0043139">
    <property type="term" value="F:5'-3' DNA helicase activity"/>
    <property type="evidence" value="ECO:0007669"/>
    <property type="project" value="UniProtKB-EC"/>
</dbReference>
<proteinExistence type="inferred from homology"/>
<feature type="compositionally biased region" description="Basic residues" evidence="2">
    <location>
        <begin position="183"/>
        <end position="192"/>
    </location>
</feature>
<dbReference type="InterPro" id="IPR027417">
    <property type="entry name" value="P-loop_NTPase"/>
</dbReference>
<keyword evidence="5" id="KW-1185">Reference proteome</keyword>
<organism evidence="4 5">
    <name type="scientific">Trichonephila inaurata madagascariensis</name>
    <dbReference type="NCBI Taxonomy" id="2747483"/>
    <lineage>
        <taxon>Eukaryota</taxon>
        <taxon>Metazoa</taxon>
        <taxon>Ecdysozoa</taxon>
        <taxon>Arthropoda</taxon>
        <taxon>Chelicerata</taxon>
        <taxon>Arachnida</taxon>
        <taxon>Araneae</taxon>
        <taxon>Araneomorphae</taxon>
        <taxon>Entelegynae</taxon>
        <taxon>Araneoidea</taxon>
        <taxon>Nephilidae</taxon>
        <taxon>Trichonephila</taxon>
        <taxon>Trichonephila inaurata</taxon>
    </lineage>
</organism>
<dbReference type="GO" id="GO:0006281">
    <property type="term" value="P:DNA repair"/>
    <property type="evidence" value="ECO:0007669"/>
    <property type="project" value="UniProtKB-KW"/>
</dbReference>
<dbReference type="InterPro" id="IPR010285">
    <property type="entry name" value="DNA_helicase_pif1-like_DEAD"/>
</dbReference>
<evidence type="ECO:0000256" key="1">
    <source>
        <dbReference type="RuleBase" id="RU363044"/>
    </source>
</evidence>
<gene>
    <name evidence="4" type="primary">X975_17061</name>
    <name evidence="4" type="ORF">TNIN_139521</name>
</gene>
<dbReference type="GO" id="GO:0000723">
    <property type="term" value="P:telomere maintenance"/>
    <property type="evidence" value="ECO:0007669"/>
    <property type="project" value="InterPro"/>
</dbReference>
<keyword evidence="1" id="KW-0378">Hydrolase</keyword>
<dbReference type="GO" id="GO:0006310">
    <property type="term" value="P:DNA recombination"/>
    <property type="evidence" value="ECO:0007669"/>
    <property type="project" value="UniProtKB-KW"/>
</dbReference>
<reference evidence="4" key="1">
    <citation type="submission" date="2020-08" db="EMBL/GenBank/DDBJ databases">
        <title>Multicomponent nature underlies the extraordinary mechanical properties of spider dragline silk.</title>
        <authorList>
            <person name="Kono N."/>
            <person name="Nakamura H."/>
            <person name="Mori M."/>
            <person name="Yoshida Y."/>
            <person name="Ohtoshi R."/>
            <person name="Malay A.D."/>
            <person name="Moran D.A.P."/>
            <person name="Tomita M."/>
            <person name="Numata K."/>
            <person name="Arakawa K."/>
        </authorList>
    </citation>
    <scope>NUCLEOTIDE SEQUENCE</scope>
</reference>
<dbReference type="Gene3D" id="3.40.50.300">
    <property type="entry name" value="P-loop containing nucleotide triphosphate hydrolases"/>
    <property type="match status" value="1"/>
</dbReference>
<dbReference type="AlphaFoldDB" id="A0A8X6YQ30"/>
<keyword evidence="1" id="KW-0547">Nucleotide-binding</keyword>
<accession>A0A8X6YQ30</accession>
<evidence type="ECO:0000256" key="2">
    <source>
        <dbReference type="SAM" id="MobiDB-lite"/>
    </source>
</evidence>
<comment type="catalytic activity">
    <reaction evidence="1">
        <text>ATP + H2O = ADP + phosphate + H(+)</text>
        <dbReference type="Rhea" id="RHEA:13065"/>
        <dbReference type="ChEBI" id="CHEBI:15377"/>
        <dbReference type="ChEBI" id="CHEBI:15378"/>
        <dbReference type="ChEBI" id="CHEBI:30616"/>
        <dbReference type="ChEBI" id="CHEBI:43474"/>
        <dbReference type="ChEBI" id="CHEBI:456216"/>
        <dbReference type="EC" id="5.6.2.3"/>
    </reaction>
</comment>
<name>A0A8X6YQ30_9ARAC</name>
<sequence>MSEDILHRMSKINANPNIQFTSNIYNEALILNEDVCLTMANKSLTELGMIAPNRYGNEIFDHDIQRETHFDVNELQTFVRINMPKLVLEQRTAYGTIINAISNKSCGLYFLDAPRGTGKTFLILIILATIRSQNNIALAIASSGIAATLLDGGRTAHSALKLPLNAQPDVWILKQMVFYSKKGKPKSSHQTRLKPEHSPIQTASLT</sequence>
<comment type="cofactor">
    <cofactor evidence="1">
        <name>Mg(2+)</name>
        <dbReference type="ChEBI" id="CHEBI:18420"/>
    </cofactor>
</comment>
<dbReference type="SUPFAM" id="SSF52540">
    <property type="entry name" value="P-loop containing nucleoside triphosphate hydrolases"/>
    <property type="match status" value="1"/>
</dbReference>
<comment type="caution">
    <text evidence="4">The sequence shown here is derived from an EMBL/GenBank/DDBJ whole genome shotgun (WGS) entry which is preliminary data.</text>
</comment>
<keyword evidence="1" id="KW-0234">DNA repair</keyword>
<keyword evidence="1 4" id="KW-0347">Helicase</keyword>
<keyword evidence="1" id="KW-0227">DNA damage</keyword>
<dbReference type="EC" id="5.6.2.3" evidence="1"/>
<dbReference type="GO" id="GO:0005524">
    <property type="term" value="F:ATP binding"/>
    <property type="evidence" value="ECO:0007669"/>
    <property type="project" value="UniProtKB-KW"/>
</dbReference>
<dbReference type="PANTHER" id="PTHR10492:SF57">
    <property type="entry name" value="ATP-DEPENDENT DNA HELICASE"/>
    <property type="match status" value="1"/>
</dbReference>
<dbReference type="EMBL" id="BMAV01021027">
    <property type="protein sequence ID" value="GFY74925.1"/>
    <property type="molecule type" value="Genomic_DNA"/>
</dbReference>
<dbReference type="GO" id="GO:0016787">
    <property type="term" value="F:hydrolase activity"/>
    <property type="evidence" value="ECO:0007669"/>
    <property type="project" value="UniProtKB-KW"/>
</dbReference>
<dbReference type="PANTHER" id="PTHR10492">
    <property type="match status" value="1"/>
</dbReference>
<dbReference type="Proteomes" id="UP000886998">
    <property type="component" value="Unassembled WGS sequence"/>
</dbReference>
<dbReference type="Pfam" id="PF05970">
    <property type="entry name" value="PIF1"/>
    <property type="match status" value="1"/>
</dbReference>
<keyword evidence="1" id="KW-0067">ATP-binding</keyword>
<keyword evidence="1" id="KW-0233">DNA recombination</keyword>